<evidence type="ECO:0000259" key="4">
    <source>
        <dbReference type="Pfam" id="PF21922"/>
    </source>
</evidence>
<dbReference type="Gene3D" id="3.90.1310.10">
    <property type="entry name" value="Penicillin-binding protein 2a (Domain 2)"/>
    <property type="match status" value="1"/>
</dbReference>
<feature type="region of interest" description="Disordered" evidence="1">
    <location>
        <begin position="232"/>
        <end position="257"/>
    </location>
</feature>
<protein>
    <submittedName>
        <fullName evidence="5">Penicillin-binding protein 2</fullName>
    </submittedName>
</protein>
<dbReference type="Proteomes" id="UP001198565">
    <property type="component" value="Unassembled WGS sequence"/>
</dbReference>
<reference evidence="5 6" key="1">
    <citation type="submission" date="2021-08" db="EMBL/GenBank/DDBJ databases">
        <title>Streptomyces sp. PTM05 isolated from lichen.</title>
        <authorList>
            <person name="Somphong A."/>
            <person name="Phongsopitanun W."/>
            <person name="Tanasupawat S."/>
        </authorList>
    </citation>
    <scope>NUCLEOTIDE SEQUENCE [LARGE SCALE GENOMIC DNA]</scope>
    <source>
        <strain evidence="5 6">Ptm05</strain>
    </source>
</reference>
<dbReference type="InterPro" id="IPR012338">
    <property type="entry name" value="Beta-lactam/transpept-like"/>
</dbReference>
<accession>A0ABS7QXK2</accession>
<name>A0ABS7QXK2_9ACTN</name>
<dbReference type="EMBL" id="JAINVZ010000020">
    <property type="protein sequence ID" value="MBY8887935.1"/>
    <property type="molecule type" value="Genomic_DNA"/>
</dbReference>
<keyword evidence="6" id="KW-1185">Reference proteome</keyword>
<feature type="chain" id="PRO_5046111915" evidence="2">
    <location>
        <begin position="29"/>
        <end position="483"/>
    </location>
</feature>
<feature type="domain" description="Penicillin-binding protein transpeptidase" evidence="3">
    <location>
        <begin position="154"/>
        <end position="479"/>
    </location>
</feature>
<proteinExistence type="predicted"/>
<sequence>MNKTIRRTSVFCLLLVLAVVARVSWVQVADGPKLASDSYNRRTMIAQWANPLGDIVVAGKPVTGSAKTSGSDFAYKRTYTDGPEYAAVTGRSSQVFGATQLEGIYQNVLNGTDDRTKGILDTLTGSSGKPGDVLTTIDPAVQKAAYDGLGSKNGAAVAIDPSTGQILAMVSTPSYDPGSIAGGSQADANAWQKLTADKNQPMLNRALRQTYPPGSTFKLVVASAALQDGLYSSVDQPTDSPNPYTLPGTSDTLTNEEASAPCKDASIRVALEYSCNTVFAKMAVDLGQAKVKAMADAYGFDDSHLEIPVSAATSVYPTNMPKSSTAQTGIGQFDVRATPLQMAMVTSAIANGGKLMAPHMVSKVTDGDGDALQSFGPSVKSTPISSHTAGELRSAMVSVIQQGTGTNARIPGVEVGGKTGTAQHGVDNSGNPYAWFVSYAKNSAGKEVAVAVMVDDPNAERAEISGNGFAGPIAKSMMEAALK</sequence>
<dbReference type="Gene3D" id="3.40.710.10">
    <property type="entry name" value="DD-peptidase/beta-lactamase superfamily"/>
    <property type="match status" value="1"/>
</dbReference>
<gene>
    <name evidence="5" type="ORF">K7472_24290</name>
</gene>
<evidence type="ECO:0000256" key="2">
    <source>
        <dbReference type="SAM" id="SignalP"/>
    </source>
</evidence>
<evidence type="ECO:0000313" key="6">
    <source>
        <dbReference type="Proteomes" id="UP001198565"/>
    </source>
</evidence>
<comment type="caution">
    <text evidence="5">The sequence shown here is derived from an EMBL/GenBank/DDBJ whole genome shotgun (WGS) entry which is preliminary data.</text>
</comment>
<evidence type="ECO:0000259" key="3">
    <source>
        <dbReference type="Pfam" id="PF00905"/>
    </source>
</evidence>
<evidence type="ECO:0000313" key="5">
    <source>
        <dbReference type="EMBL" id="MBY8887935.1"/>
    </source>
</evidence>
<dbReference type="InterPro" id="IPR054120">
    <property type="entry name" value="PBPA_dimer"/>
</dbReference>
<dbReference type="InterPro" id="IPR001460">
    <property type="entry name" value="PCN-bd_Tpept"/>
</dbReference>
<dbReference type="SUPFAM" id="SSF56601">
    <property type="entry name" value="beta-lactamase/transpeptidase-like"/>
    <property type="match status" value="1"/>
</dbReference>
<dbReference type="PANTHER" id="PTHR30627">
    <property type="entry name" value="PEPTIDOGLYCAN D,D-TRANSPEPTIDASE"/>
    <property type="match status" value="1"/>
</dbReference>
<dbReference type="PANTHER" id="PTHR30627:SF24">
    <property type="entry name" value="PENICILLIN-BINDING PROTEIN 4B"/>
    <property type="match status" value="1"/>
</dbReference>
<keyword evidence="2" id="KW-0732">Signal</keyword>
<evidence type="ECO:0000256" key="1">
    <source>
        <dbReference type="SAM" id="MobiDB-lite"/>
    </source>
</evidence>
<dbReference type="Pfam" id="PF00905">
    <property type="entry name" value="Transpeptidase"/>
    <property type="match status" value="1"/>
</dbReference>
<feature type="compositionally biased region" description="Polar residues" evidence="1">
    <location>
        <begin position="233"/>
        <end position="257"/>
    </location>
</feature>
<dbReference type="InterPro" id="IPR050515">
    <property type="entry name" value="Beta-lactam/transpept"/>
</dbReference>
<feature type="signal peptide" evidence="2">
    <location>
        <begin position="1"/>
        <end position="28"/>
    </location>
</feature>
<dbReference type="RefSeq" id="WP_222980677.1">
    <property type="nucleotide sequence ID" value="NZ_JAINVZ010000020.1"/>
</dbReference>
<organism evidence="5 6">
    <name type="scientific">Streptantibioticus parmotrematis</name>
    <dbReference type="NCBI Taxonomy" id="2873249"/>
    <lineage>
        <taxon>Bacteria</taxon>
        <taxon>Bacillati</taxon>
        <taxon>Actinomycetota</taxon>
        <taxon>Actinomycetes</taxon>
        <taxon>Kitasatosporales</taxon>
        <taxon>Streptomycetaceae</taxon>
        <taxon>Streptantibioticus</taxon>
    </lineage>
</organism>
<feature type="domain" description="Penicillin binding protein A dimerisation" evidence="4">
    <location>
        <begin position="53"/>
        <end position="131"/>
    </location>
</feature>
<dbReference type="Pfam" id="PF21922">
    <property type="entry name" value="PBP_dimer_2"/>
    <property type="match status" value="1"/>
</dbReference>